<dbReference type="Gene3D" id="2.60.40.790">
    <property type="match status" value="1"/>
</dbReference>
<feature type="region of interest" description="Disordered" evidence="4">
    <location>
        <begin position="117"/>
        <end position="136"/>
    </location>
</feature>
<evidence type="ECO:0000256" key="1">
    <source>
        <dbReference type="ARBA" id="ARBA00023016"/>
    </source>
</evidence>
<name>A0A1C7LUD9_GRIFR</name>
<dbReference type="Proteomes" id="UP000092993">
    <property type="component" value="Unassembled WGS sequence"/>
</dbReference>
<gene>
    <name evidence="6" type="primary">hspc4-1_0</name>
    <name evidence="6" type="ORF">A0H81_11688</name>
</gene>
<evidence type="ECO:0000313" key="7">
    <source>
        <dbReference type="Proteomes" id="UP000092993"/>
    </source>
</evidence>
<dbReference type="InterPro" id="IPR031107">
    <property type="entry name" value="Small_HSP"/>
</dbReference>
<reference evidence="6 7" key="1">
    <citation type="submission" date="2016-03" db="EMBL/GenBank/DDBJ databases">
        <title>Whole genome sequencing of Grifola frondosa 9006-11.</title>
        <authorList>
            <person name="Min B."/>
            <person name="Park H."/>
            <person name="Kim J.-G."/>
            <person name="Cho H."/>
            <person name="Oh Y.-L."/>
            <person name="Kong W.-S."/>
            <person name="Choi I.-G."/>
        </authorList>
    </citation>
    <scope>NUCLEOTIDE SEQUENCE [LARGE SCALE GENOMIC DNA]</scope>
    <source>
        <strain evidence="6 7">9006-11</strain>
    </source>
</reference>
<evidence type="ECO:0000259" key="5">
    <source>
        <dbReference type="PROSITE" id="PS01031"/>
    </source>
</evidence>
<dbReference type="Pfam" id="PF00011">
    <property type="entry name" value="HSP20"/>
    <property type="match status" value="1"/>
</dbReference>
<organism evidence="6 7">
    <name type="scientific">Grifola frondosa</name>
    <name type="common">Maitake</name>
    <name type="synonym">Polyporus frondosus</name>
    <dbReference type="NCBI Taxonomy" id="5627"/>
    <lineage>
        <taxon>Eukaryota</taxon>
        <taxon>Fungi</taxon>
        <taxon>Dikarya</taxon>
        <taxon>Basidiomycota</taxon>
        <taxon>Agaricomycotina</taxon>
        <taxon>Agaricomycetes</taxon>
        <taxon>Polyporales</taxon>
        <taxon>Grifolaceae</taxon>
        <taxon>Grifola</taxon>
    </lineage>
</organism>
<evidence type="ECO:0000256" key="3">
    <source>
        <dbReference type="RuleBase" id="RU003616"/>
    </source>
</evidence>
<sequence>MSLVNRWFAEPAFALSDFDRLFDDAFARATAAGPLLAPVPTTPRALRPRMDLHEDEKANTVTATFELPGLKKDDVQIEVRNNVLTISGESKISSEREESGYSVRERHYGKFSRSVSLPEGAKASTQATGSCDPNDIKANMDSGVLTVTYPRSTPQAETKRITIA</sequence>
<comment type="similarity">
    <text evidence="2 3">Belongs to the small heat shock protein (HSP20) family.</text>
</comment>
<dbReference type="PANTHER" id="PTHR11527">
    <property type="entry name" value="HEAT-SHOCK PROTEIN 20 FAMILY MEMBER"/>
    <property type="match status" value="1"/>
</dbReference>
<evidence type="ECO:0000313" key="6">
    <source>
        <dbReference type="EMBL" id="OBZ68411.1"/>
    </source>
</evidence>
<dbReference type="AlphaFoldDB" id="A0A1C7LUD9"/>
<feature type="domain" description="SHSP" evidence="5">
    <location>
        <begin position="41"/>
        <end position="164"/>
    </location>
</feature>
<keyword evidence="7" id="KW-1185">Reference proteome</keyword>
<comment type="caution">
    <text evidence="6">The sequence shown here is derived from an EMBL/GenBank/DDBJ whole genome shotgun (WGS) entry which is preliminary data.</text>
</comment>
<dbReference type="OMA" id="WFEDFFA"/>
<accession>A0A1C7LUD9</accession>
<evidence type="ECO:0000256" key="2">
    <source>
        <dbReference type="PROSITE-ProRule" id="PRU00285"/>
    </source>
</evidence>
<dbReference type="STRING" id="5627.A0A1C7LUD9"/>
<proteinExistence type="inferred from homology"/>
<dbReference type="InterPro" id="IPR008978">
    <property type="entry name" value="HSP20-like_chaperone"/>
</dbReference>
<dbReference type="EMBL" id="LUGG01000020">
    <property type="protein sequence ID" value="OBZ68411.1"/>
    <property type="molecule type" value="Genomic_DNA"/>
</dbReference>
<dbReference type="CDD" id="cd06464">
    <property type="entry name" value="ACD_sHsps-like"/>
    <property type="match status" value="1"/>
</dbReference>
<dbReference type="OrthoDB" id="1431247at2759"/>
<keyword evidence="1 6" id="KW-0346">Stress response</keyword>
<dbReference type="InterPro" id="IPR002068">
    <property type="entry name" value="A-crystallin/Hsp20_dom"/>
</dbReference>
<protein>
    <submittedName>
        <fullName evidence="6">Small heat shock protein C4</fullName>
    </submittedName>
</protein>
<dbReference type="PROSITE" id="PS01031">
    <property type="entry name" value="SHSP"/>
    <property type="match status" value="1"/>
</dbReference>
<evidence type="ECO:0000256" key="4">
    <source>
        <dbReference type="SAM" id="MobiDB-lite"/>
    </source>
</evidence>
<dbReference type="SUPFAM" id="SSF49764">
    <property type="entry name" value="HSP20-like chaperones"/>
    <property type="match status" value="1"/>
</dbReference>